<proteinExistence type="predicted"/>
<dbReference type="KEGG" id="pre:PCA10_08660"/>
<dbReference type="PANTHER" id="PTHR30251">
    <property type="entry name" value="PILUS ASSEMBLY CHAPERONE"/>
    <property type="match status" value="1"/>
</dbReference>
<dbReference type="InterPro" id="IPR008962">
    <property type="entry name" value="PapD-like_sf"/>
</dbReference>
<feature type="chain" id="PRO_5004546162" evidence="1">
    <location>
        <begin position="31"/>
        <end position="259"/>
    </location>
</feature>
<evidence type="ECO:0000256" key="1">
    <source>
        <dbReference type="SAM" id="SignalP"/>
    </source>
</evidence>
<dbReference type="AlphaFoldDB" id="S6AMA6"/>
<dbReference type="eggNOG" id="COG3121">
    <property type="taxonomic scope" value="Bacteria"/>
</dbReference>
<dbReference type="PANTHER" id="PTHR30251:SF4">
    <property type="entry name" value="SLR1668 PROTEIN"/>
    <property type="match status" value="1"/>
</dbReference>
<keyword evidence="1" id="KW-0732">Signal</keyword>
<dbReference type="PATRIC" id="fig|1245471.3.peg.870"/>
<feature type="signal peptide" evidence="1">
    <location>
        <begin position="1"/>
        <end position="30"/>
    </location>
</feature>
<name>S6AMA6_METRE</name>
<dbReference type="RefSeq" id="WP_016490800.1">
    <property type="nucleotide sequence ID" value="NC_021499.1"/>
</dbReference>
<dbReference type="GO" id="GO:0030288">
    <property type="term" value="C:outer membrane-bounded periplasmic space"/>
    <property type="evidence" value="ECO:0007669"/>
    <property type="project" value="InterPro"/>
</dbReference>
<organism evidence="3 4">
    <name type="scientific">Metapseudomonas resinovorans NBRC 106553</name>
    <dbReference type="NCBI Taxonomy" id="1245471"/>
    <lineage>
        <taxon>Bacteria</taxon>
        <taxon>Pseudomonadati</taxon>
        <taxon>Pseudomonadota</taxon>
        <taxon>Gammaproteobacteria</taxon>
        <taxon>Pseudomonadales</taxon>
        <taxon>Pseudomonadaceae</taxon>
        <taxon>Metapseudomonas</taxon>
    </lineage>
</organism>
<dbReference type="InterPro" id="IPR013783">
    <property type="entry name" value="Ig-like_fold"/>
</dbReference>
<evidence type="ECO:0000313" key="4">
    <source>
        <dbReference type="Proteomes" id="UP000015503"/>
    </source>
</evidence>
<evidence type="ECO:0000259" key="2">
    <source>
        <dbReference type="Pfam" id="PF00345"/>
    </source>
</evidence>
<dbReference type="EMBL" id="AP013068">
    <property type="protein sequence ID" value="BAN46598.1"/>
    <property type="molecule type" value="Genomic_DNA"/>
</dbReference>
<protein>
    <submittedName>
        <fullName evidence="3">Putative type 1 pili assembly chaperone</fullName>
    </submittedName>
</protein>
<dbReference type="Pfam" id="PF00345">
    <property type="entry name" value="PapD_N"/>
    <property type="match status" value="1"/>
</dbReference>
<accession>S6AMA6</accession>
<dbReference type="SUPFAM" id="SSF49354">
    <property type="entry name" value="PapD-like"/>
    <property type="match status" value="1"/>
</dbReference>
<dbReference type="InterPro" id="IPR050643">
    <property type="entry name" value="Periplasmic_pilus_chap"/>
</dbReference>
<dbReference type="STRING" id="1245471.PCA10_08660"/>
<feature type="domain" description="Pili assembly chaperone N-terminal" evidence="2">
    <location>
        <begin position="43"/>
        <end position="151"/>
    </location>
</feature>
<keyword evidence="4" id="KW-1185">Reference proteome</keyword>
<evidence type="ECO:0000313" key="3">
    <source>
        <dbReference type="EMBL" id="BAN46598.1"/>
    </source>
</evidence>
<dbReference type="OrthoDB" id="511700at2"/>
<gene>
    <name evidence="3" type="ORF">PCA10_08660</name>
</gene>
<dbReference type="InterPro" id="IPR016147">
    <property type="entry name" value="Pili_assmbl_chaperone_N"/>
</dbReference>
<sequence>MDVLHLARKAKPGLGLLLSGLLLASAPARAASSILIWPINPVIEAEQKAAALWLENRGQAPVSMQVRVLAWSQAGYSDQLTPQQAVVGSPPVVSIAPGKRQMIRLIGLRPAPPGTEQAYRVLVDEMLEPDAEPDANLGVKFQMRYSVPLFVFGSGAGMASDAKARPGIQPLAPQLSFSLQQEGGQRFLLLHNQGPAHARLSEVRLSQGGRSVPLAEGLLGYVLPGARMRWVLPAGVADSGLGMEARINEWREPRTIPGQ</sequence>
<dbReference type="GO" id="GO:0071555">
    <property type="term" value="P:cell wall organization"/>
    <property type="evidence" value="ECO:0007669"/>
    <property type="project" value="InterPro"/>
</dbReference>
<dbReference type="Gene3D" id="2.60.40.10">
    <property type="entry name" value="Immunoglobulins"/>
    <property type="match status" value="1"/>
</dbReference>
<reference evidence="3 4" key="1">
    <citation type="journal article" date="2013" name="Genome Announc.">
        <title>Complete Genome Sequence of the Carbazole Degrader Pseudomonas resinovorans Strain CA10 (NBRC 106553).</title>
        <authorList>
            <person name="Shintani M."/>
            <person name="Hosoyama A."/>
            <person name="Ohji S."/>
            <person name="Tsuchikane K."/>
            <person name="Takarada H."/>
            <person name="Yamazoe A."/>
            <person name="Fujita N."/>
            <person name="Nojiri H."/>
        </authorList>
    </citation>
    <scope>NUCLEOTIDE SEQUENCE [LARGE SCALE GENOMIC DNA]</scope>
    <source>
        <strain evidence="3 4">NBRC 106553</strain>
    </source>
</reference>
<dbReference type="Proteomes" id="UP000015503">
    <property type="component" value="Chromosome"/>
</dbReference>
<dbReference type="HOGENOM" id="CLU_076533_0_1_6"/>